<gene>
    <name evidence="7" type="ORF">C3Y98_03695</name>
</gene>
<accession>A0A4Y9VST2</accession>
<dbReference type="GO" id="GO:0016020">
    <property type="term" value="C:membrane"/>
    <property type="evidence" value="ECO:0007669"/>
    <property type="project" value="UniProtKB-SubCell"/>
</dbReference>
<sequence>MLKNRFFWWALTLFAIMLIVWLASNNQGYVLIIRSPYRIQISFNFFLLVFVLSVFGLHHCLRFLRFLRHLPAMRKSKKESLRLKAGNTALLEGMHALAAGDFETAEASAKLAQELIQNSDLETLIQKLAAEKNKRSLPSQ</sequence>
<protein>
    <submittedName>
        <fullName evidence="7">Heme biosynthesis protein HemY</fullName>
    </submittedName>
</protein>
<comment type="subcellular location">
    <subcellularLocation>
        <location evidence="1">Membrane</location>
    </subcellularLocation>
</comment>
<evidence type="ECO:0000256" key="3">
    <source>
        <dbReference type="ARBA" id="ARBA00022989"/>
    </source>
</evidence>
<feature type="transmembrane region" description="Helical" evidence="5">
    <location>
        <begin position="7"/>
        <end position="23"/>
    </location>
</feature>
<evidence type="ECO:0000259" key="6">
    <source>
        <dbReference type="Pfam" id="PF07219"/>
    </source>
</evidence>
<keyword evidence="4 5" id="KW-0472">Membrane</keyword>
<keyword evidence="8" id="KW-1185">Reference proteome</keyword>
<proteinExistence type="predicted"/>
<keyword evidence="3 5" id="KW-1133">Transmembrane helix</keyword>
<dbReference type="AlphaFoldDB" id="A0A4Y9VST2"/>
<evidence type="ECO:0000256" key="4">
    <source>
        <dbReference type="ARBA" id="ARBA00023136"/>
    </source>
</evidence>
<reference evidence="7 8" key="1">
    <citation type="submission" date="2018-02" db="EMBL/GenBank/DDBJ databases">
        <title>A novel lanthanide dependent methylotroph, Methylotenera sp. La3113.</title>
        <authorList>
            <person name="Lv H."/>
            <person name="Tani A."/>
        </authorList>
    </citation>
    <scope>NUCLEOTIDE SEQUENCE [LARGE SCALE GENOMIC DNA]</scope>
    <source>
        <strain evidence="7 8">La3113</strain>
    </source>
</reference>
<dbReference type="InterPro" id="IPR010817">
    <property type="entry name" value="HemY_N"/>
</dbReference>
<dbReference type="Proteomes" id="UP000297706">
    <property type="component" value="Unassembled WGS sequence"/>
</dbReference>
<evidence type="ECO:0000256" key="2">
    <source>
        <dbReference type="ARBA" id="ARBA00022692"/>
    </source>
</evidence>
<dbReference type="EMBL" id="PQVH01000006">
    <property type="protein sequence ID" value="TFW72222.1"/>
    <property type="molecule type" value="Genomic_DNA"/>
</dbReference>
<organism evidence="7 8">
    <name type="scientific">Methylotenera oryzisoli</name>
    <dbReference type="NCBI Taxonomy" id="2080758"/>
    <lineage>
        <taxon>Bacteria</taxon>
        <taxon>Pseudomonadati</taxon>
        <taxon>Pseudomonadota</taxon>
        <taxon>Betaproteobacteria</taxon>
        <taxon>Nitrosomonadales</taxon>
        <taxon>Methylophilaceae</taxon>
        <taxon>Methylotenera</taxon>
    </lineage>
</organism>
<keyword evidence="2 5" id="KW-0812">Transmembrane</keyword>
<feature type="domain" description="HemY N-terminal" evidence="6">
    <location>
        <begin position="28"/>
        <end position="132"/>
    </location>
</feature>
<dbReference type="Pfam" id="PF07219">
    <property type="entry name" value="HemY_N"/>
    <property type="match status" value="1"/>
</dbReference>
<name>A0A4Y9VST2_9PROT</name>
<evidence type="ECO:0000256" key="5">
    <source>
        <dbReference type="SAM" id="Phobius"/>
    </source>
</evidence>
<dbReference type="RefSeq" id="WP_135276764.1">
    <property type="nucleotide sequence ID" value="NZ_PQVH01000006.1"/>
</dbReference>
<evidence type="ECO:0000313" key="7">
    <source>
        <dbReference type="EMBL" id="TFW72222.1"/>
    </source>
</evidence>
<evidence type="ECO:0000313" key="8">
    <source>
        <dbReference type="Proteomes" id="UP000297706"/>
    </source>
</evidence>
<comment type="caution">
    <text evidence="7">The sequence shown here is derived from an EMBL/GenBank/DDBJ whole genome shotgun (WGS) entry which is preliminary data.</text>
</comment>
<evidence type="ECO:0000256" key="1">
    <source>
        <dbReference type="ARBA" id="ARBA00004370"/>
    </source>
</evidence>
<dbReference type="OrthoDB" id="7053339at2"/>
<feature type="transmembrane region" description="Helical" evidence="5">
    <location>
        <begin position="43"/>
        <end position="64"/>
    </location>
</feature>